<keyword evidence="5" id="KW-1185">Reference proteome</keyword>
<comment type="caution">
    <text evidence="4">The sequence shown here is derived from an EMBL/GenBank/DDBJ whole genome shotgun (WGS) entry which is preliminary data.</text>
</comment>
<sequence>MSESAQKPRNFLVLLSDEHDPRYTGCYGNPWIRTPNLDKLAARGTRFERAYTPSPICVPARSSLATGRYVHEIGYWDNAIAYEGRSTSWHQRLTNAGIRTESIGKLHFRREGDPSGFCAQHEAMNIQDGVGLVWGSVRDPLPRYRGPSPIFDELGPGESAYNRYDMRIAGRTVEWLEAHRDDPQPWALFVGFVAPHMPLVVPERYFSLYAQEAATLPKLLPRDGHARHPWVERMAQFWDHDAALGTDERRCIARQAYFGLVSFLDAQIGRVLDTLDRSGLAENTVVVYSSDHGDNLGARGLWNKSTLYRESTGIPMIVAGPGVPAGTTRRTNVGLVDVYPTALDAVGLAPIAEERGLPGRSLIQIASAADDLDRPGFSEYHAVGADGAAYMLASGRYKYHHYVNYPAELFDIVDDPEETINLAPCGDYRLVVEEFEARLKALLDPERVDARAKRDQRDLVARYGGAEKAWQVGNKGPTPAPDKYRMV</sequence>
<dbReference type="GO" id="GO:0008484">
    <property type="term" value="F:sulfuric ester hydrolase activity"/>
    <property type="evidence" value="ECO:0007669"/>
    <property type="project" value="TreeGrafter"/>
</dbReference>
<keyword evidence="1" id="KW-0479">Metal-binding</keyword>
<protein>
    <submittedName>
        <fullName evidence="4">Sulfatase-like hydrolase/transferase</fullName>
    </submittedName>
</protein>
<dbReference type="CDD" id="cd16037">
    <property type="entry name" value="sulfatase_like"/>
    <property type="match status" value="1"/>
</dbReference>
<dbReference type="Pfam" id="PF00884">
    <property type="entry name" value="Sulfatase"/>
    <property type="match status" value="1"/>
</dbReference>
<dbReference type="InterPro" id="IPR017850">
    <property type="entry name" value="Alkaline_phosphatase_core_sf"/>
</dbReference>
<name>A0A9X1RPE4_9BURK</name>
<dbReference type="PANTHER" id="PTHR45953:SF1">
    <property type="entry name" value="IDURONATE 2-SULFATASE"/>
    <property type="match status" value="1"/>
</dbReference>
<evidence type="ECO:0000256" key="1">
    <source>
        <dbReference type="ARBA" id="ARBA00022723"/>
    </source>
</evidence>
<dbReference type="InterPro" id="IPR000917">
    <property type="entry name" value="Sulfatase_N"/>
</dbReference>
<dbReference type="EMBL" id="JAKLJA010000004">
    <property type="protein sequence ID" value="MCG5073247.1"/>
    <property type="molecule type" value="Genomic_DNA"/>
</dbReference>
<evidence type="ECO:0000313" key="4">
    <source>
        <dbReference type="EMBL" id="MCG5073247.1"/>
    </source>
</evidence>
<evidence type="ECO:0000259" key="3">
    <source>
        <dbReference type="Pfam" id="PF00884"/>
    </source>
</evidence>
<keyword evidence="2 4" id="KW-0378">Hydrolase</keyword>
<accession>A0A9X1RPE4</accession>
<dbReference type="GO" id="GO:0005737">
    <property type="term" value="C:cytoplasm"/>
    <property type="evidence" value="ECO:0007669"/>
    <property type="project" value="TreeGrafter"/>
</dbReference>
<dbReference type="AlphaFoldDB" id="A0A9X1RPE4"/>
<dbReference type="GO" id="GO:0046872">
    <property type="term" value="F:metal ion binding"/>
    <property type="evidence" value="ECO:0007669"/>
    <property type="project" value="UniProtKB-KW"/>
</dbReference>
<dbReference type="PANTHER" id="PTHR45953">
    <property type="entry name" value="IDURONATE 2-SULFATASE"/>
    <property type="match status" value="1"/>
</dbReference>
<dbReference type="Proteomes" id="UP001139308">
    <property type="component" value="Unassembled WGS sequence"/>
</dbReference>
<organism evidence="4 5">
    <name type="scientific">Paraburkholderia tagetis</name>
    <dbReference type="NCBI Taxonomy" id="2913261"/>
    <lineage>
        <taxon>Bacteria</taxon>
        <taxon>Pseudomonadati</taxon>
        <taxon>Pseudomonadota</taxon>
        <taxon>Betaproteobacteria</taxon>
        <taxon>Burkholderiales</taxon>
        <taxon>Burkholderiaceae</taxon>
        <taxon>Paraburkholderia</taxon>
    </lineage>
</organism>
<dbReference type="RefSeq" id="WP_238462988.1">
    <property type="nucleotide sequence ID" value="NZ_JAKLJA010000004.1"/>
</dbReference>
<reference evidence="4" key="1">
    <citation type="submission" date="2022-01" db="EMBL/GenBank/DDBJ databases">
        <title>Genome sequence and assembly of Parabukholderia sp. RG36.</title>
        <authorList>
            <person name="Chhetri G."/>
        </authorList>
    </citation>
    <scope>NUCLEOTIDE SEQUENCE</scope>
    <source>
        <strain evidence="4">RG36</strain>
    </source>
</reference>
<dbReference type="SUPFAM" id="SSF53649">
    <property type="entry name" value="Alkaline phosphatase-like"/>
    <property type="match status" value="1"/>
</dbReference>
<gene>
    <name evidence="4" type="ORF">L5014_07695</name>
</gene>
<dbReference type="Gene3D" id="3.40.720.10">
    <property type="entry name" value="Alkaline Phosphatase, subunit A"/>
    <property type="match status" value="1"/>
</dbReference>
<proteinExistence type="predicted"/>
<feature type="domain" description="Sulfatase N-terminal" evidence="3">
    <location>
        <begin position="9"/>
        <end position="347"/>
    </location>
</feature>
<evidence type="ECO:0000313" key="5">
    <source>
        <dbReference type="Proteomes" id="UP001139308"/>
    </source>
</evidence>
<evidence type="ECO:0000256" key="2">
    <source>
        <dbReference type="ARBA" id="ARBA00022801"/>
    </source>
</evidence>